<sequence length="31" mass="3434">PWKCESNISLQAEALERIRSDASQSTEPVST</sequence>
<accession>A0A8S3ABI5</accession>
<comment type="caution">
    <text evidence="1">The sequence shown here is derived from an EMBL/GenBank/DDBJ whole genome shotgun (WGS) entry which is preliminary data.</text>
</comment>
<evidence type="ECO:0000313" key="3">
    <source>
        <dbReference type="Proteomes" id="UP000676336"/>
    </source>
</evidence>
<evidence type="ECO:0000313" key="1">
    <source>
        <dbReference type="EMBL" id="CAF4708994.1"/>
    </source>
</evidence>
<proteinExistence type="predicted"/>
<feature type="non-terminal residue" evidence="1">
    <location>
        <position position="1"/>
    </location>
</feature>
<dbReference type="EMBL" id="CAJOBI010148257">
    <property type="protein sequence ID" value="CAF4799378.1"/>
    <property type="molecule type" value="Genomic_DNA"/>
</dbReference>
<dbReference type="EMBL" id="CAJOBI010127664">
    <property type="protein sequence ID" value="CAF4708994.1"/>
    <property type="molecule type" value="Genomic_DNA"/>
</dbReference>
<name>A0A8S3ABI5_9BILA</name>
<gene>
    <name evidence="1" type="ORF">SMN809_LOCUS43358</name>
    <name evidence="2" type="ORF">SMN809_LOCUS47110</name>
</gene>
<reference evidence="1" key="1">
    <citation type="submission" date="2021-02" db="EMBL/GenBank/DDBJ databases">
        <authorList>
            <person name="Nowell W R."/>
        </authorList>
    </citation>
    <scope>NUCLEOTIDE SEQUENCE</scope>
</reference>
<protein>
    <submittedName>
        <fullName evidence="1">Uncharacterized protein</fullName>
    </submittedName>
</protein>
<dbReference type="AlphaFoldDB" id="A0A8S3ABI5"/>
<dbReference type="Proteomes" id="UP000676336">
    <property type="component" value="Unassembled WGS sequence"/>
</dbReference>
<organism evidence="1 3">
    <name type="scientific">Rotaria magnacalcarata</name>
    <dbReference type="NCBI Taxonomy" id="392030"/>
    <lineage>
        <taxon>Eukaryota</taxon>
        <taxon>Metazoa</taxon>
        <taxon>Spiralia</taxon>
        <taxon>Gnathifera</taxon>
        <taxon>Rotifera</taxon>
        <taxon>Eurotatoria</taxon>
        <taxon>Bdelloidea</taxon>
        <taxon>Philodinida</taxon>
        <taxon>Philodinidae</taxon>
        <taxon>Rotaria</taxon>
    </lineage>
</organism>
<evidence type="ECO:0000313" key="2">
    <source>
        <dbReference type="EMBL" id="CAF4799378.1"/>
    </source>
</evidence>